<dbReference type="OrthoDB" id="6775022at2759"/>
<sequence>MVKHLDSKRLKRSIAAGNHNIYVETYRGSNTEAMSHHIRPCVARMPDQIILHVGTNDIRDKQTNEIVNGILEIEEIIKKESPTTNVVISELIHRTDKAEFSQKVDK</sequence>
<dbReference type="InterPro" id="IPR036514">
    <property type="entry name" value="SGNH_hydro_sf"/>
</dbReference>
<gene>
    <name evidence="1" type="ORF">PACLA_8A052906</name>
</gene>
<accession>A0A6S7KEZ0</accession>
<comment type="caution">
    <text evidence="1">The sequence shown here is derived from an EMBL/GenBank/DDBJ whole genome shotgun (WGS) entry which is preliminary data.</text>
</comment>
<keyword evidence="1" id="KW-0675">Receptor</keyword>
<keyword evidence="2" id="KW-1185">Reference proteome</keyword>
<name>A0A6S7KEZ0_PARCT</name>
<feature type="non-terminal residue" evidence="1">
    <location>
        <position position="106"/>
    </location>
</feature>
<proteinExistence type="predicted"/>
<dbReference type="Gene3D" id="3.40.50.1110">
    <property type="entry name" value="SGNH hydrolase"/>
    <property type="match status" value="1"/>
</dbReference>
<evidence type="ECO:0000313" key="1">
    <source>
        <dbReference type="EMBL" id="CAB4040630.1"/>
    </source>
</evidence>
<evidence type="ECO:0000313" key="2">
    <source>
        <dbReference type="Proteomes" id="UP001152795"/>
    </source>
</evidence>
<dbReference type="Proteomes" id="UP001152795">
    <property type="component" value="Unassembled WGS sequence"/>
</dbReference>
<protein>
    <submittedName>
        <fullName evidence="1">Scavenger receptor cysteine-rich type 1 M130</fullName>
    </submittedName>
</protein>
<organism evidence="1 2">
    <name type="scientific">Paramuricea clavata</name>
    <name type="common">Red gorgonian</name>
    <name type="synonym">Violescent sea-whip</name>
    <dbReference type="NCBI Taxonomy" id="317549"/>
    <lineage>
        <taxon>Eukaryota</taxon>
        <taxon>Metazoa</taxon>
        <taxon>Cnidaria</taxon>
        <taxon>Anthozoa</taxon>
        <taxon>Octocorallia</taxon>
        <taxon>Malacalcyonacea</taxon>
        <taxon>Plexauridae</taxon>
        <taxon>Paramuricea</taxon>
    </lineage>
</organism>
<dbReference type="EMBL" id="CACRXK020027048">
    <property type="protein sequence ID" value="CAB4040630.1"/>
    <property type="molecule type" value="Genomic_DNA"/>
</dbReference>
<reference evidence="1" key="1">
    <citation type="submission" date="2020-04" db="EMBL/GenBank/DDBJ databases">
        <authorList>
            <person name="Alioto T."/>
            <person name="Alioto T."/>
            <person name="Gomez Garrido J."/>
        </authorList>
    </citation>
    <scope>NUCLEOTIDE SEQUENCE</scope>
    <source>
        <strain evidence="1">A484AB</strain>
    </source>
</reference>
<dbReference type="SUPFAM" id="SSF52266">
    <property type="entry name" value="SGNH hydrolase"/>
    <property type="match status" value="1"/>
</dbReference>
<dbReference type="AlphaFoldDB" id="A0A6S7KEZ0"/>